<dbReference type="EMBL" id="AP026560">
    <property type="protein sequence ID" value="BDP40907.1"/>
    <property type="molecule type" value="Genomic_DNA"/>
</dbReference>
<protein>
    <submittedName>
        <fullName evidence="2">Uncharacterized protein</fullName>
    </submittedName>
</protein>
<sequence>MDTTEYLLSNPNNREHLLASIAQTREGKNLIHKTVAELEAMSSQVPPSSSPTGSTSKEQPE</sequence>
<dbReference type="Gene3D" id="1.10.1220.170">
    <property type="match status" value="1"/>
</dbReference>
<accession>A0ABM8AAW6</accession>
<evidence type="ECO:0000313" key="3">
    <source>
        <dbReference type="Proteomes" id="UP001064971"/>
    </source>
</evidence>
<proteinExistence type="predicted"/>
<evidence type="ECO:0000313" key="2">
    <source>
        <dbReference type="EMBL" id="BDP40907.1"/>
    </source>
</evidence>
<name>A0ABM8AAW6_9DEIO</name>
<feature type="region of interest" description="Disordered" evidence="1">
    <location>
        <begin position="39"/>
        <end position="61"/>
    </location>
</feature>
<gene>
    <name evidence="2" type="ORF">DAETH_08760</name>
</gene>
<reference evidence="2" key="1">
    <citation type="submission" date="2022-07" db="EMBL/GenBank/DDBJ databases">
        <title>Complete Genome Sequence of the Radioresistant Bacterium Deinococcus aetherius ST0316, Isolated from the Air Dust collected in Lower Stratosphere above Japan.</title>
        <authorList>
            <person name="Satoh K."/>
            <person name="Hagiwara K."/>
            <person name="Katsumata K."/>
            <person name="Kubo A."/>
            <person name="Yokobori S."/>
            <person name="Yamagishi A."/>
            <person name="Oono Y."/>
            <person name="Narumi I."/>
        </authorList>
    </citation>
    <scope>NUCLEOTIDE SEQUENCE</scope>
    <source>
        <strain evidence="2">ST0316</strain>
    </source>
</reference>
<organism evidence="2 3">
    <name type="scientific">Deinococcus aetherius</name>
    <dbReference type="NCBI Taxonomy" id="200252"/>
    <lineage>
        <taxon>Bacteria</taxon>
        <taxon>Thermotogati</taxon>
        <taxon>Deinococcota</taxon>
        <taxon>Deinococci</taxon>
        <taxon>Deinococcales</taxon>
        <taxon>Deinococcaceae</taxon>
        <taxon>Deinococcus</taxon>
    </lineage>
</organism>
<evidence type="ECO:0000256" key="1">
    <source>
        <dbReference type="SAM" id="MobiDB-lite"/>
    </source>
</evidence>
<dbReference type="Proteomes" id="UP001064971">
    <property type="component" value="Chromosome"/>
</dbReference>
<keyword evidence="3" id="KW-1185">Reference proteome</keyword>
<feature type="compositionally biased region" description="Low complexity" evidence="1">
    <location>
        <begin position="42"/>
        <end position="61"/>
    </location>
</feature>